<sequence>MIVFLGLILFASPYIAWKVYEHRAVLARVPPPLEVASVEYRLEEPWGFGPGGNETGFVVYRLSDASTRWVQQQGAQLGERLPGGSKVWLKTPVGDVSDRESWHSYDRDLAMMSAERLKPHPATVAEYLEKYGFTIPIQKDREVDVDRAIQTPGSFYNMGKGGSVTVIDPDRGKVYFFYAG</sequence>
<name>A0A839EPR1_9HYPH</name>
<dbReference type="RefSeq" id="WP_182552772.1">
    <property type="nucleotide sequence ID" value="NZ_JACGXN010000022.1"/>
</dbReference>
<protein>
    <submittedName>
        <fullName evidence="1">Uncharacterized protein</fullName>
    </submittedName>
</protein>
<evidence type="ECO:0000313" key="2">
    <source>
        <dbReference type="Proteomes" id="UP000549052"/>
    </source>
</evidence>
<dbReference type="EMBL" id="JACGXN010000022">
    <property type="protein sequence ID" value="MBA8882071.1"/>
    <property type="molecule type" value="Genomic_DNA"/>
</dbReference>
<proteinExistence type="predicted"/>
<organism evidence="1 2">
    <name type="scientific">Phyllobacterium myrsinacearum</name>
    <dbReference type="NCBI Taxonomy" id="28101"/>
    <lineage>
        <taxon>Bacteria</taxon>
        <taxon>Pseudomonadati</taxon>
        <taxon>Pseudomonadota</taxon>
        <taxon>Alphaproteobacteria</taxon>
        <taxon>Hyphomicrobiales</taxon>
        <taxon>Phyllobacteriaceae</taxon>
        <taxon>Phyllobacterium</taxon>
    </lineage>
</organism>
<dbReference type="Proteomes" id="UP000549052">
    <property type="component" value="Unassembled WGS sequence"/>
</dbReference>
<accession>A0A839EPR1</accession>
<comment type="caution">
    <text evidence="1">The sequence shown here is derived from an EMBL/GenBank/DDBJ whole genome shotgun (WGS) entry which is preliminary data.</text>
</comment>
<reference evidence="1 2" key="1">
    <citation type="submission" date="2020-07" db="EMBL/GenBank/DDBJ databases">
        <title>Genomic Encyclopedia of Type Strains, Phase IV (KMG-V): Genome sequencing to study the core and pangenomes of soil and plant-associated prokaryotes.</title>
        <authorList>
            <person name="Whitman W."/>
        </authorList>
    </citation>
    <scope>NUCLEOTIDE SEQUENCE [LARGE SCALE GENOMIC DNA]</scope>
    <source>
        <strain evidence="1 2">AN3</strain>
    </source>
</reference>
<keyword evidence="2" id="KW-1185">Reference proteome</keyword>
<gene>
    <name evidence="1" type="ORF">FHW16_005819</name>
</gene>
<dbReference type="AlphaFoldDB" id="A0A839EPR1"/>
<evidence type="ECO:0000313" key="1">
    <source>
        <dbReference type="EMBL" id="MBA8882071.1"/>
    </source>
</evidence>